<proteinExistence type="predicted"/>
<dbReference type="Pfam" id="PF17189">
    <property type="entry name" value="Glyco_hydro_30C"/>
    <property type="match status" value="1"/>
</dbReference>
<name>A0A2U3KQF9_9BACT</name>
<gene>
    <name evidence="2" type="ORF">SBA1_400007</name>
</gene>
<dbReference type="InterPro" id="IPR033452">
    <property type="entry name" value="GH30_C"/>
</dbReference>
<dbReference type="SUPFAM" id="SSF51011">
    <property type="entry name" value="Glycosyl hydrolase domain"/>
    <property type="match status" value="1"/>
</dbReference>
<protein>
    <recommendedName>
        <fullName evidence="1">Glycosyl hydrolase family 30 beta sandwich domain-containing protein</fullName>
    </recommendedName>
</protein>
<evidence type="ECO:0000259" key="1">
    <source>
        <dbReference type="Pfam" id="PF17189"/>
    </source>
</evidence>
<organism evidence="2 3">
    <name type="scientific">Candidatus Sulfotelmatobacter kueseliae</name>
    <dbReference type="NCBI Taxonomy" id="2042962"/>
    <lineage>
        <taxon>Bacteria</taxon>
        <taxon>Pseudomonadati</taxon>
        <taxon>Acidobacteriota</taxon>
        <taxon>Terriglobia</taxon>
        <taxon>Terriglobales</taxon>
        <taxon>Candidatus Korobacteraceae</taxon>
        <taxon>Candidatus Sulfotelmatobacter</taxon>
    </lineage>
</organism>
<dbReference type="Gene3D" id="2.60.40.1180">
    <property type="entry name" value="Golgi alpha-mannosidase II"/>
    <property type="match status" value="1"/>
</dbReference>
<accession>A0A2U3KQF9</accession>
<evidence type="ECO:0000313" key="3">
    <source>
        <dbReference type="Proteomes" id="UP000238701"/>
    </source>
</evidence>
<reference evidence="3" key="1">
    <citation type="submission" date="2018-02" db="EMBL/GenBank/DDBJ databases">
        <authorList>
            <person name="Hausmann B."/>
        </authorList>
    </citation>
    <scope>NUCLEOTIDE SEQUENCE [LARGE SCALE GENOMIC DNA]</scope>
    <source>
        <strain evidence="3">Peat soil MAG SbA1</strain>
    </source>
</reference>
<dbReference type="AlphaFoldDB" id="A0A2U3KQF9"/>
<dbReference type="InterPro" id="IPR013780">
    <property type="entry name" value="Glyco_hydro_b"/>
</dbReference>
<dbReference type="EMBL" id="OMOD01000134">
    <property type="protein sequence ID" value="SPF41862.1"/>
    <property type="molecule type" value="Genomic_DNA"/>
</dbReference>
<feature type="domain" description="Glycosyl hydrolase family 30 beta sandwich" evidence="1">
    <location>
        <begin position="19"/>
        <end position="68"/>
    </location>
</feature>
<dbReference type="Proteomes" id="UP000238701">
    <property type="component" value="Unassembled WGS sequence"/>
</dbReference>
<sequence>MPARARSAGNRQPNTFGTGSIEDVAFQTHDGSIVLLVLNSASSAETFTVCYKGQSFNYTLPAGAVATFSWK</sequence>
<evidence type="ECO:0000313" key="2">
    <source>
        <dbReference type="EMBL" id="SPF41862.1"/>
    </source>
</evidence>